<comment type="subcellular location">
    <subcellularLocation>
        <location evidence="1 11">Cytoplasm</location>
    </subcellularLocation>
</comment>
<gene>
    <name evidence="11" type="primary">whiB</name>
    <name evidence="13" type="ORF">CXB45_02940</name>
</gene>
<dbReference type="GO" id="GO:0045892">
    <property type="term" value="P:negative regulation of DNA-templated transcription"/>
    <property type="evidence" value="ECO:0007669"/>
    <property type="project" value="TreeGrafter"/>
</dbReference>
<comment type="cofactor">
    <cofactor evidence="11">
        <name>[4Fe-4S] cluster</name>
        <dbReference type="ChEBI" id="CHEBI:49883"/>
    </cofactor>
    <text evidence="11">Binds 1 [4Fe-4S] cluster per subunit. Following nitrosylation of the [4Fe-4S] cluster binds 1 [4Fe-8(NO)] cluster per subunit.</text>
</comment>
<dbReference type="PROSITE" id="PS51674">
    <property type="entry name" value="4FE4S_WBL"/>
    <property type="match status" value="1"/>
</dbReference>
<dbReference type="GO" id="GO:0051539">
    <property type="term" value="F:4 iron, 4 sulfur cluster binding"/>
    <property type="evidence" value="ECO:0007669"/>
    <property type="project" value="UniProtKB-UniRule"/>
</dbReference>
<keyword evidence="8 11" id="KW-0238">DNA-binding</keyword>
<proteinExistence type="inferred from homology"/>
<dbReference type="Pfam" id="PF02467">
    <property type="entry name" value="Whib"/>
    <property type="match status" value="1"/>
</dbReference>
<dbReference type="HAMAP" id="MF_01479">
    <property type="entry name" value="WhiB"/>
    <property type="match status" value="1"/>
</dbReference>
<evidence type="ECO:0000256" key="8">
    <source>
        <dbReference type="ARBA" id="ARBA00023125"/>
    </source>
</evidence>
<dbReference type="PANTHER" id="PTHR38839:SF7">
    <property type="entry name" value="TRANSCRIPTIONAL REGULATOR WHIB4"/>
    <property type="match status" value="1"/>
</dbReference>
<dbReference type="STRING" id="1121365.GCA_000375365_01032"/>
<feature type="binding site" evidence="11">
    <location>
        <position position="48"/>
    </location>
    <ligand>
        <name>[4Fe-4S] cluster</name>
        <dbReference type="ChEBI" id="CHEBI:49883"/>
    </ligand>
</feature>
<dbReference type="GO" id="GO:0046872">
    <property type="term" value="F:metal ion binding"/>
    <property type="evidence" value="ECO:0007669"/>
    <property type="project" value="UniProtKB-KW"/>
</dbReference>
<keyword evidence="10 11" id="KW-0804">Transcription</keyword>
<feature type="binding site" evidence="11">
    <location>
        <position position="39"/>
    </location>
    <ligand>
        <name>[4Fe-4S] cluster</name>
        <dbReference type="ChEBI" id="CHEBI:49883"/>
    </ligand>
</feature>
<evidence type="ECO:0000256" key="1">
    <source>
        <dbReference type="ARBA" id="ARBA00004496"/>
    </source>
</evidence>
<comment type="caution">
    <text evidence="13">The sequence shown here is derived from an EMBL/GenBank/DDBJ whole genome shotgun (WGS) entry which is preliminary data.</text>
</comment>
<dbReference type="GO" id="GO:0005737">
    <property type="term" value="C:cytoplasm"/>
    <property type="evidence" value="ECO:0007669"/>
    <property type="project" value="UniProtKB-SubCell"/>
</dbReference>
<evidence type="ECO:0000256" key="4">
    <source>
        <dbReference type="ARBA" id="ARBA00022723"/>
    </source>
</evidence>
<keyword evidence="4 11" id="KW-0479">Metal-binding</keyword>
<reference evidence="13 14" key="1">
    <citation type="submission" date="2017-12" db="EMBL/GenBank/DDBJ databases">
        <title>Corynebacterium mastitidis 16-1433 Genome.</title>
        <authorList>
            <person name="Gulvik C.A."/>
        </authorList>
    </citation>
    <scope>NUCLEOTIDE SEQUENCE [LARGE SCALE GENOMIC DNA]</scope>
    <source>
        <strain evidence="13 14">16-1433</strain>
    </source>
</reference>
<dbReference type="GO" id="GO:0003677">
    <property type="term" value="F:DNA binding"/>
    <property type="evidence" value="ECO:0007669"/>
    <property type="project" value="UniProtKB-UniRule"/>
</dbReference>
<evidence type="ECO:0000256" key="11">
    <source>
        <dbReference type="HAMAP-Rule" id="MF_01479"/>
    </source>
</evidence>
<sequence>MPATAHERDQWIALAQCRDVDPDALFVTGAEQRRATRICHGCPVLPQCRAEALDNKVEFGIWGGLTERQRRALLRNHPEITSWAEHFAAGGDLPG</sequence>
<dbReference type="OrthoDB" id="4228525at2"/>
<dbReference type="InterPro" id="IPR034768">
    <property type="entry name" value="4FE4S_WBL"/>
</dbReference>
<keyword evidence="5 11" id="KW-0408">Iron</keyword>
<evidence type="ECO:0000256" key="9">
    <source>
        <dbReference type="ARBA" id="ARBA00023157"/>
    </source>
</evidence>
<evidence type="ECO:0000256" key="6">
    <source>
        <dbReference type="ARBA" id="ARBA00023014"/>
    </source>
</evidence>
<dbReference type="EMBL" id="PJAF01000005">
    <property type="protein sequence ID" value="PKF69296.1"/>
    <property type="molecule type" value="Genomic_DNA"/>
</dbReference>
<keyword evidence="6 11" id="KW-0411">Iron-sulfur</keyword>
<protein>
    <recommendedName>
        <fullName evidence="11">Transcriptional regulator WhiB</fullName>
    </recommendedName>
</protein>
<dbReference type="PANTHER" id="PTHR38839">
    <property type="entry name" value="TRANSCRIPTIONAL REGULATOR WHID-RELATED"/>
    <property type="match status" value="1"/>
</dbReference>
<dbReference type="AlphaFoldDB" id="A0A2N0X9A1"/>
<evidence type="ECO:0000256" key="10">
    <source>
        <dbReference type="ARBA" id="ARBA00023163"/>
    </source>
</evidence>
<keyword evidence="9 11" id="KW-1015">Disulfide bond</keyword>
<comment type="PTM">
    <text evidence="11">The Fe-S cluster can be nitrosylated by nitric oxide (NO).</text>
</comment>
<organism evidence="13 14">
    <name type="scientific">Corynebacterium mastitidis</name>
    <dbReference type="NCBI Taxonomy" id="161890"/>
    <lineage>
        <taxon>Bacteria</taxon>
        <taxon>Bacillati</taxon>
        <taxon>Actinomycetota</taxon>
        <taxon>Actinomycetes</taxon>
        <taxon>Mycobacteriales</taxon>
        <taxon>Corynebacteriaceae</taxon>
        <taxon>Corynebacterium</taxon>
    </lineage>
</organism>
<keyword evidence="3 11" id="KW-0004">4Fe-4S</keyword>
<dbReference type="GO" id="GO:0045454">
    <property type="term" value="P:cell redox homeostasis"/>
    <property type="evidence" value="ECO:0007669"/>
    <property type="project" value="TreeGrafter"/>
</dbReference>
<dbReference type="Proteomes" id="UP000233249">
    <property type="component" value="Unassembled WGS sequence"/>
</dbReference>
<feature type="binding site" evidence="11">
    <location>
        <position position="17"/>
    </location>
    <ligand>
        <name>[4Fe-4S] cluster</name>
        <dbReference type="ChEBI" id="CHEBI:49883"/>
    </ligand>
</feature>
<name>A0A2N0X9A1_9CORY</name>
<keyword evidence="7 11" id="KW-0805">Transcription regulation</keyword>
<dbReference type="GO" id="GO:0035731">
    <property type="term" value="F:dinitrosyl-iron complex binding"/>
    <property type="evidence" value="ECO:0007669"/>
    <property type="project" value="UniProtKB-UniRule"/>
</dbReference>
<feature type="binding site" evidence="11">
    <location>
        <position position="42"/>
    </location>
    <ligand>
        <name>[4Fe-4S] cluster</name>
        <dbReference type="ChEBI" id="CHEBI:49883"/>
    </ligand>
</feature>
<dbReference type="InterPro" id="IPR003482">
    <property type="entry name" value="Whib"/>
</dbReference>
<evidence type="ECO:0000256" key="3">
    <source>
        <dbReference type="ARBA" id="ARBA00022485"/>
    </source>
</evidence>
<feature type="domain" description="4Fe-4S Wbl-type" evidence="12">
    <location>
        <begin position="16"/>
        <end position="72"/>
    </location>
</feature>
<evidence type="ECO:0000313" key="13">
    <source>
        <dbReference type="EMBL" id="PKF69296.1"/>
    </source>
</evidence>
<evidence type="ECO:0000256" key="2">
    <source>
        <dbReference type="ARBA" id="ARBA00006597"/>
    </source>
</evidence>
<evidence type="ECO:0000256" key="5">
    <source>
        <dbReference type="ARBA" id="ARBA00023004"/>
    </source>
</evidence>
<comment type="PTM">
    <text evidence="11">Upon Fe-S cluster removal intramolecular disulfide bonds are formed.</text>
</comment>
<dbReference type="GO" id="GO:0047134">
    <property type="term" value="F:protein-disulfide reductase [NAD(P)H] activity"/>
    <property type="evidence" value="ECO:0007669"/>
    <property type="project" value="TreeGrafter"/>
</dbReference>
<evidence type="ECO:0000259" key="12">
    <source>
        <dbReference type="PROSITE" id="PS51674"/>
    </source>
</evidence>
<keyword evidence="11" id="KW-0963">Cytoplasm</keyword>
<evidence type="ECO:0000313" key="14">
    <source>
        <dbReference type="Proteomes" id="UP000233249"/>
    </source>
</evidence>
<comment type="function">
    <text evidence="11">Acts as a transcriptional regulator. Probably redox-responsive. The apo- but not holo-form probably binds DNA.</text>
</comment>
<evidence type="ECO:0000256" key="7">
    <source>
        <dbReference type="ARBA" id="ARBA00023015"/>
    </source>
</evidence>
<accession>A0A2N0X9A1</accession>
<comment type="similarity">
    <text evidence="2 11">Belongs to the WhiB family.</text>
</comment>